<feature type="region of interest" description="Disordered" evidence="1">
    <location>
        <begin position="134"/>
        <end position="158"/>
    </location>
</feature>
<keyword evidence="4" id="KW-1185">Reference proteome</keyword>
<proteinExistence type="predicted"/>
<keyword evidence="2" id="KW-0812">Transmembrane</keyword>
<name>A0AA39WDN6_9PEZI</name>
<sequence>MTNLKRLLGKCWLMWLGLAVVVFAGTASAGFTNGFSGVKAGESLELGWEKFEERYLPVCITAQLIHKGKDGSSATVYKANVTSGVNGTSFTWKGVPFPLNHVPEGMYQLEIHPAGMTGSGSPLLARSPFFEIGNASPGNGKDEDKPPASGDNKNGNPSSVNKPLAIGLGVAIGVPSVVALVLVGWCVRRRRRRVLLERRRRTRRDFVIN</sequence>
<dbReference type="AlphaFoldDB" id="A0AA39WDN6"/>
<feature type="transmembrane region" description="Helical" evidence="2">
    <location>
        <begin position="12"/>
        <end position="31"/>
    </location>
</feature>
<organism evidence="3 4">
    <name type="scientific">Immersiella caudata</name>
    <dbReference type="NCBI Taxonomy" id="314043"/>
    <lineage>
        <taxon>Eukaryota</taxon>
        <taxon>Fungi</taxon>
        <taxon>Dikarya</taxon>
        <taxon>Ascomycota</taxon>
        <taxon>Pezizomycotina</taxon>
        <taxon>Sordariomycetes</taxon>
        <taxon>Sordariomycetidae</taxon>
        <taxon>Sordariales</taxon>
        <taxon>Lasiosphaeriaceae</taxon>
        <taxon>Immersiella</taxon>
    </lineage>
</organism>
<evidence type="ECO:0000256" key="1">
    <source>
        <dbReference type="SAM" id="MobiDB-lite"/>
    </source>
</evidence>
<reference evidence="3" key="1">
    <citation type="submission" date="2023-06" db="EMBL/GenBank/DDBJ databases">
        <title>Genome-scale phylogeny and comparative genomics of the fungal order Sordariales.</title>
        <authorList>
            <consortium name="Lawrence Berkeley National Laboratory"/>
            <person name="Hensen N."/>
            <person name="Bonometti L."/>
            <person name="Westerberg I."/>
            <person name="Brannstrom I.O."/>
            <person name="Guillou S."/>
            <person name="Cros-Aarteil S."/>
            <person name="Calhoun S."/>
            <person name="Haridas S."/>
            <person name="Kuo A."/>
            <person name="Mondo S."/>
            <person name="Pangilinan J."/>
            <person name="Riley R."/>
            <person name="Labutti K."/>
            <person name="Andreopoulos B."/>
            <person name="Lipzen A."/>
            <person name="Chen C."/>
            <person name="Yanf M."/>
            <person name="Daum C."/>
            <person name="Ng V."/>
            <person name="Clum A."/>
            <person name="Steindorff A."/>
            <person name="Ohm R."/>
            <person name="Martin F."/>
            <person name="Silar P."/>
            <person name="Natvig D."/>
            <person name="Lalanne C."/>
            <person name="Gautier V."/>
            <person name="Ament-Velasquez S.L."/>
            <person name="Kruys A."/>
            <person name="Hutchinson M.I."/>
            <person name="Powell A.J."/>
            <person name="Barry K."/>
            <person name="Miller A.N."/>
            <person name="Grigoriev I.V."/>
            <person name="Debuchy R."/>
            <person name="Gladieux P."/>
            <person name="Thoren M.H."/>
            <person name="Johannesson H."/>
        </authorList>
    </citation>
    <scope>NUCLEOTIDE SEQUENCE</scope>
    <source>
        <strain evidence="3">CBS 606.72</strain>
    </source>
</reference>
<evidence type="ECO:0000256" key="2">
    <source>
        <dbReference type="SAM" id="Phobius"/>
    </source>
</evidence>
<evidence type="ECO:0000313" key="4">
    <source>
        <dbReference type="Proteomes" id="UP001175000"/>
    </source>
</evidence>
<feature type="transmembrane region" description="Helical" evidence="2">
    <location>
        <begin position="164"/>
        <end position="187"/>
    </location>
</feature>
<evidence type="ECO:0000313" key="3">
    <source>
        <dbReference type="EMBL" id="KAK0613480.1"/>
    </source>
</evidence>
<keyword evidence="2" id="KW-0472">Membrane</keyword>
<protein>
    <submittedName>
        <fullName evidence="3">Uncharacterized protein</fullName>
    </submittedName>
</protein>
<gene>
    <name evidence="3" type="ORF">B0T14DRAFT_539332</name>
</gene>
<dbReference type="Proteomes" id="UP001175000">
    <property type="component" value="Unassembled WGS sequence"/>
</dbReference>
<dbReference type="EMBL" id="JAULSU010000006">
    <property type="protein sequence ID" value="KAK0613480.1"/>
    <property type="molecule type" value="Genomic_DNA"/>
</dbReference>
<comment type="caution">
    <text evidence="3">The sequence shown here is derived from an EMBL/GenBank/DDBJ whole genome shotgun (WGS) entry which is preliminary data.</text>
</comment>
<accession>A0AA39WDN6</accession>
<keyword evidence="2" id="KW-1133">Transmembrane helix</keyword>